<name>A0A0A0RW42_9CAUD</name>
<dbReference type="GeneID" id="24608671"/>
<dbReference type="EMBL" id="KM236243">
    <property type="protein sequence ID" value="AIW03923.1"/>
    <property type="molecule type" value="Genomic_DNA"/>
</dbReference>
<sequence length="780" mass="87612">MELFPAEIKAFPQWAVADTDKKPLVWDNDIGRLMAADVTDPDMLMTFEAAKGCAAHFNKPYIGFVLTAQDPFTCIDLDVKNATNEPDPKKHTTPEQLRRFEQIMTAFDTYTEVSRSGLGVHLWLRGNIGKGRRRDGVEVYSQERFIICTGNPVYNKPVAERDHYLTMLVNEIDLQRKTYEIELVEKDPVEDDATIHQRALEADNGDKYARLFNGEWVEMGFPSQSEADLALISMYAFYTESNEQCRRLFRYSALGKREKANKNNVHIDRCLRMCRGRMERERIAQENVAALARDYAARMQAAHSAMQQVAEMPVTVETTQGQTVVAESTSIDATAIDWPPGLAGELAKYIYKASVRPVKEISIVTALGFMAGVCGKVWQIPQSGLNGYFVLIARSGVGKETLNSGLSNIVSQLQEPFPQIHSFVSFDRCASGSALRKSFADKQSFINLNGEFGKIIKAMATAPAGSPMQSFKNDLTDVYQKSGQMSIVGGMSYSDKANNTEAQQGVAYSIMGETTPDTFFEALTREMMEDGFLSRFHVVRYEGDRPPLNKNQQTTMDQHLRDMVCHLVNHTLVAMAKHQSIEVQFSPEAEALCDQFNDECDRNINATKDEAIRQPWNRAHLKVLRLSALLAVGENWINPVVQTYHVQWALDFVRHGQDIIMKEWHSGGIGTNDEARIRTMCQVCVNYLTKDWVKVKRVDLRKEGIITRGDITTRLASKSAFKNYHHGLSAAIESTIKEMVAMGALVPVTREETIKLGFTGAAWRITQDVEGIMANLGEEE</sequence>
<dbReference type="RefSeq" id="YP_009152004.1">
    <property type="nucleotide sequence ID" value="NC_027378.1"/>
</dbReference>
<evidence type="ECO:0000313" key="2">
    <source>
        <dbReference type="Proteomes" id="UP000030205"/>
    </source>
</evidence>
<organism evidence="1 2">
    <name type="scientific">Escherichia phage Seurat</name>
    <dbReference type="NCBI Taxonomy" id="1540098"/>
    <lineage>
        <taxon>Viruses</taxon>
        <taxon>Duplodnaviria</taxon>
        <taxon>Heunggongvirae</taxon>
        <taxon>Uroviricota</taxon>
        <taxon>Caudoviricetes</taxon>
        <taxon>Queuovirinae</taxon>
        <taxon>Seuratvirus</taxon>
        <taxon>Seuratvirus seurat</taxon>
    </lineage>
</organism>
<evidence type="ECO:0000313" key="1">
    <source>
        <dbReference type="EMBL" id="AIW03923.1"/>
    </source>
</evidence>
<gene>
    <name evidence="1" type="ORF">CPT_Seurat60</name>
</gene>
<keyword evidence="2" id="KW-1185">Reference proteome</keyword>
<dbReference type="Proteomes" id="UP000030205">
    <property type="component" value="Segment"/>
</dbReference>
<reference evidence="1 2" key="1">
    <citation type="submission" date="2014-07" db="EMBL/GenBank/DDBJ databases">
        <title>The Complete Genome of Enterotoxigenic Escherichia coli Siphophage Seurat.</title>
        <authorList>
            <person name="Doan D.P."/>
            <person name="Lessor L.E."/>
            <person name="Hernandez A.C."/>
            <person name="Everett G.F.K."/>
        </authorList>
    </citation>
    <scope>NUCLEOTIDE SEQUENCE [LARGE SCALE GENOMIC DNA]</scope>
</reference>
<protein>
    <submittedName>
        <fullName evidence="1">Primase</fullName>
    </submittedName>
</protein>
<proteinExistence type="predicted"/>
<accession>A0A0A0RW42</accession>
<dbReference type="OrthoDB" id="181at10239"/>
<dbReference type="KEGG" id="vg:24608671"/>